<accession>A0AAP2C9F5</accession>
<keyword evidence="6" id="KW-0460">Magnesium</keyword>
<dbReference type="GO" id="GO:0000287">
    <property type="term" value="F:magnesium ion binding"/>
    <property type="evidence" value="ECO:0007669"/>
    <property type="project" value="TreeGrafter"/>
</dbReference>
<evidence type="ECO:0000256" key="3">
    <source>
        <dbReference type="ARBA" id="ARBA00022448"/>
    </source>
</evidence>
<keyword evidence="5 12" id="KW-0812">Transmembrane</keyword>
<name>A0AAP2C9F5_9GAMM</name>
<dbReference type="Pfam" id="PF01544">
    <property type="entry name" value="CorA"/>
    <property type="match status" value="1"/>
</dbReference>
<dbReference type="InterPro" id="IPR045863">
    <property type="entry name" value="CorA_TM1_TM2"/>
</dbReference>
<reference evidence="13 14" key="1">
    <citation type="journal article" date="2021" name="Microbiol. Resour. Announc.">
        <title>Draft Genome Sequence of Coralloluteibacterium stylophorae LMG 29479T.</title>
        <authorList>
            <person name="Karlyshev A.V."/>
            <person name="Kudryashova E.B."/>
            <person name="Ariskina E.V."/>
            <person name="Conroy A.P."/>
            <person name="Abidueva E.Y."/>
        </authorList>
    </citation>
    <scope>NUCLEOTIDE SEQUENCE [LARGE SCALE GENOMIC DNA]</scope>
    <source>
        <strain evidence="13 14">LMG 29479</strain>
    </source>
</reference>
<organism evidence="13 14">
    <name type="scientific">Coralloluteibacterium stylophorae</name>
    <dbReference type="NCBI Taxonomy" id="1776034"/>
    <lineage>
        <taxon>Bacteria</taxon>
        <taxon>Pseudomonadati</taxon>
        <taxon>Pseudomonadota</taxon>
        <taxon>Gammaproteobacteria</taxon>
        <taxon>Lysobacterales</taxon>
        <taxon>Lysobacteraceae</taxon>
        <taxon>Coralloluteibacterium</taxon>
    </lineage>
</organism>
<evidence type="ECO:0000256" key="8">
    <source>
        <dbReference type="ARBA" id="ARBA00023065"/>
    </source>
</evidence>
<dbReference type="Gene3D" id="3.30.460.20">
    <property type="entry name" value="CorA soluble domain-like"/>
    <property type="match status" value="1"/>
</dbReference>
<evidence type="ECO:0000256" key="7">
    <source>
        <dbReference type="ARBA" id="ARBA00022989"/>
    </source>
</evidence>
<comment type="catalytic activity">
    <reaction evidence="10">
        <text>Mg(2+)(in) = Mg(2+)(out)</text>
        <dbReference type="Rhea" id="RHEA:29827"/>
        <dbReference type="ChEBI" id="CHEBI:18420"/>
    </reaction>
</comment>
<dbReference type="PANTHER" id="PTHR46494">
    <property type="entry name" value="CORA FAMILY METAL ION TRANSPORTER (EUROFUNG)"/>
    <property type="match status" value="1"/>
</dbReference>
<protein>
    <submittedName>
        <fullName evidence="13">Magnesium and cobalt transport protein CorA</fullName>
    </submittedName>
</protein>
<dbReference type="GO" id="GO:0005886">
    <property type="term" value="C:plasma membrane"/>
    <property type="evidence" value="ECO:0007669"/>
    <property type="project" value="UniProtKB-SubCell"/>
</dbReference>
<comment type="function">
    <text evidence="11">Mediates influx of magnesium ions. Alternates between open and closed states. Activated by low cytoplasmic Mg(2+) levels. Inactive when cytoplasmic Mg(2+) levels are high.</text>
</comment>
<evidence type="ECO:0000256" key="11">
    <source>
        <dbReference type="ARBA" id="ARBA00045497"/>
    </source>
</evidence>
<evidence type="ECO:0000256" key="12">
    <source>
        <dbReference type="SAM" id="Phobius"/>
    </source>
</evidence>
<comment type="similarity">
    <text evidence="2">Belongs to the CorA metal ion transporter (MIT) (TC 1.A.35) family.</text>
</comment>
<feature type="transmembrane region" description="Helical" evidence="12">
    <location>
        <begin position="273"/>
        <end position="292"/>
    </location>
</feature>
<dbReference type="SUPFAM" id="SSF144083">
    <property type="entry name" value="Magnesium transport protein CorA, transmembrane region"/>
    <property type="match status" value="1"/>
</dbReference>
<dbReference type="PANTHER" id="PTHR46494:SF1">
    <property type="entry name" value="CORA FAMILY METAL ION TRANSPORTER (EUROFUNG)"/>
    <property type="match status" value="1"/>
</dbReference>
<dbReference type="Gene3D" id="1.20.58.340">
    <property type="entry name" value="Magnesium transport protein CorA, transmembrane region"/>
    <property type="match status" value="2"/>
</dbReference>
<dbReference type="InterPro" id="IPR002523">
    <property type="entry name" value="MgTranspt_CorA/ZnTranspt_ZntB"/>
</dbReference>
<dbReference type="EMBL" id="JAGQFT020000003">
    <property type="protein sequence ID" value="MBS7456688.1"/>
    <property type="molecule type" value="Genomic_DNA"/>
</dbReference>
<dbReference type="FunFam" id="1.20.58.340:FF:000004">
    <property type="entry name" value="Magnesium transport protein CorA"/>
    <property type="match status" value="1"/>
</dbReference>
<keyword evidence="9 12" id="KW-0472">Membrane</keyword>
<gene>
    <name evidence="13" type="ORF">KB893_006025</name>
</gene>
<comment type="subcellular location">
    <subcellularLocation>
        <location evidence="1">Cell membrane</location>
        <topology evidence="1">Multi-pass membrane protein</topology>
    </subcellularLocation>
</comment>
<comment type="caution">
    <text evidence="13">The sequence shown here is derived from an EMBL/GenBank/DDBJ whole genome shotgun (WGS) entry which is preliminary data.</text>
</comment>
<dbReference type="SUPFAM" id="SSF143865">
    <property type="entry name" value="CorA soluble domain-like"/>
    <property type="match status" value="1"/>
</dbReference>
<evidence type="ECO:0000256" key="4">
    <source>
        <dbReference type="ARBA" id="ARBA00022475"/>
    </source>
</evidence>
<proteinExistence type="inferred from homology"/>
<sequence length="330" mass="36705">MDTTLLPTGVVTCAVYARDGRRTDIGIDAISDVLAADDGSFVWLGLYEPEVALLECLQEEFGLHELAIEDAHKAHQRPKIEAYGETFFIAVHTAQRVDGEVRFGETQLFVGPRFLITVRHGASLSYVPVRGRCERDARLMGMGPAYALYAVLDYIVDNFQPIVQDYQQDLDELEKSIFAERYRSETIKHLYRLKRELTRTRMAVAPLMDIVAALARSQGGMIPREIAPYFRDVHDHAIRVSDTIDVLREMLTAAMSVNLSLVTVAQGEIVKRLAGWAALAAVPTLVASWYGMNFASMPELQASHGYAVVIGVTATACTALFAVLRRARWV</sequence>
<keyword evidence="8" id="KW-0406">Ion transport</keyword>
<evidence type="ECO:0000313" key="14">
    <source>
        <dbReference type="Proteomes" id="UP000675747"/>
    </source>
</evidence>
<dbReference type="RefSeq" id="WP_213173550.1">
    <property type="nucleotide sequence ID" value="NZ_JAGQFT020000003.1"/>
</dbReference>
<evidence type="ECO:0000256" key="10">
    <source>
        <dbReference type="ARBA" id="ARBA00034269"/>
    </source>
</evidence>
<keyword evidence="7 12" id="KW-1133">Transmembrane helix</keyword>
<dbReference type="CDD" id="cd12830">
    <property type="entry name" value="MtCorA-like"/>
    <property type="match status" value="1"/>
</dbReference>
<feature type="transmembrane region" description="Helical" evidence="12">
    <location>
        <begin position="304"/>
        <end position="324"/>
    </location>
</feature>
<keyword evidence="4" id="KW-1003">Cell membrane</keyword>
<evidence type="ECO:0000313" key="13">
    <source>
        <dbReference type="EMBL" id="MBS7456688.1"/>
    </source>
</evidence>
<keyword evidence="14" id="KW-1185">Reference proteome</keyword>
<dbReference type="Proteomes" id="UP000675747">
    <property type="component" value="Unassembled WGS sequence"/>
</dbReference>
<dbReference type="GO" id="GO:0015095">
    <property type="term" value="F:magnesium ion transmembrane transporter activity"/>
    <property type="evidence" value="ECO:0007669"/>
    <property type="project" value="TreeGrafter"/>
</dbReference>
<evidence type="ECO:0000256" key="1">
    <source>
        <dbReference type="ARBA" id="ARBA00004651"/>
    </source>
</evidence>
<dbReference type="InterPro" id="IPR045861">
    <property type="entry name" value="CorA_cytoplasmic_dom"/>
</dbReference>
<evidence type="ECO:0000256" key="2">
    <source>
        <dbReference type="ARBA" id="ARBA00009765"/>
    </source>
</evidence>
<dbReference type="GO" id="GO:0050897">
    <property type="term" value="F:cobalt ion binding"/>
    <property type="evidence" value="ECO:0007669"/>
    <property type="project" value="TreeGrafter"/>
</dbReference>
<keyword evidence="3" id="KW-0813">Transport</keyword>
<dbReference type="GO" id="GO:0015087">
    <property type="term" value="F:cobalt ion transmembrane transporter activity"/>
    <property type="evidence" value="ECO:0007669"/>
    <property type="project" value="TreeGrafter"/>
</dbReference>
<evidence type="ECO:0000256" key="5">
    <source>
        <dbReference type="ARBA" id="ARBA00022692"/>
    </source>
</evidence>
<evidence type="ECO:0000256" key="9">
    <source>
        <dbReference type="ARBA" id="ARBA00023136"/>
    </source>
</evidence>
<dbReference type="AlphaFoldDB" id="A0AAP2C9F5"/>
<evidence type="ECO:0000256" key="6">
    <source>
        <dbReference type="ARBA" id="ARBA00022842"/>
    </source>
</evidence>